<feature type="region of interest" description="Disordered" evidence="1">
    <location>
        <begin position="62"/>
        <end position="85"/>
    </location>
</feature>
<name>A0A5A7QGW8_STRAF</name>
<protein>
    <submittedName>
        <fullName evidence="2">Protein TolB</fullName>
    </submittedName>
</protein>
<sequence>MKRKVVLGKRETSYCNQEPLRKRNLSEEGLNLGIPMEVDTSKGTDKVSGNLVESPRTFTRITRSRKPEGKTQDVDDGANLGYNGDQINFASQKRKMNEINMIGEDGSGSSSGDFQGVEELHSASSANGSTVAGTLVHGTTLISNSVVQKWSSTRQVTRGTEVDTLLQLRD</sequence>
<evidence type="ECO:0000313" key="2">
    <source>
        <dbReference type="EMBL" id="GER44430.1"/>
    </source>
</evidence>
<gene>
    <name evidence="2" type="ORF">STAS_21332</name>
</gene>
<organism evidence="2 3">
    <name type="scientific">Striga asiatica</name>
    <name type="common">Asiatic witchweed</name>
    <name type="synonym">Buchnera asiatica</name>
    <dbReference type="NCBI Taxonomy" id="4170"/>
    <lineage>
        <taxon>Eukaryota</taxon>
        <taxon>Viridiplantae</taxon>
        <taxon>Streptophyta</taxon>
        <taxon>Embryophyta</taxon>
        <taxon>Tracheophyta</taxon>
        <taxon>Spermatophyta</taxon>
        <taxon>Magnoliopsida</taxon>
        <taxon>eudicotyledons</taxon>
        <taxon>Gunneridae</taxon>
        <taxon>Pentapetalae</taxon>
        <taxon>asterids</taxon>
        <taxon>lamiids</taxon>
        <taxon>Lamiales</taxon>
        <taxon>Orobanchaceae</taxon>
        <taxon>Buchnereae</taxon>
        <taxon>Striga</taxon>
    </lineage>
</organism>
<dbReference type="AlphaFoldDB" id="A0A5A7QGW8"/>
<proteinExistence type="predicted"/>
<reference evidence="3" key="1">
    <citation type="journal article" date="2019" name="Curr. Biol.">
        <title>Genome Sequence of Striga asiatica Provides Insight into the Evolution of Plant Parasitism.</title>
        <authorList>
            <person name="Yoshida S."/>
            <person name="Kim S."/>
            <person name="Wafula E.K."/>
            <person name="Tanskanen J."/>
            <person name="Kim Y.M."/>
            <person name="Honaas L."/>
            <person name="Yang Z."/>
            <person name="Spallek T."/>
            <person name="Conn C.E."/>
            <person name="Ichihashi Y."/>
            <person name="Cheong K."/>
            <person name="Cui S."/>
            <person name="Der J.P."/>
            <person name="Gundlach H."/>
            <person name="Jiao Y."/>
            <person name="Hori C."/>
            <person name="Ishida J.K."/>
            <person name="Kasahara H."/>
            <person name="Kiba T."/>
            <person name="Kim M.S."/>
            <person name="Koo N."/>
            <person name="Laohavisit A."/>
            <person name="Lee Y.H."/>
            <person name="Lumba S."/>
            <person name="McCourt P."/>
            <person name="Mortimer J.C."/>
            <person name="Mutuku J.M."/>
            <person name="Nomura T."/>
            <person name="Sasaki-Sekimoto Y."/>
            <person name="Seto Y."/>
            <person name="Wang Y."/>
            <person name="Wakatake T."/>
            <person name="Sakakibara H."/>
            <person name="Demura T."/>
            <person name="Yamaguchi S."/>
            <person name="Yoneyama K."/>
            <person name="Manabe R.I."/>
            <person name="Nelson D.C."/>
            <person name="Schulman A.H."/>
            <person name="Timko M.P."/>
            <person name="dePamphilis C.W."/>
            <person name="Choi D."/>
            <person name="Shirasu K."/>
        </authorList>
    </citation>
    <scope>NUCLEOTIDE SEQUENCE [LARGE SCALE GENOMIC DNA]</scope>
    <source>
        <strain evidence="3">cv. UVA1</strain>
    </source>
</reference>
<keyword evidence="3" id="KW-1185">Reference proteome</keyword>
<accession>A0A5A7QGW8</accession>
<dbReference type="EMBL" id="BKCP01006959">
    <property type="protein sequence ID" value="GER44430.1"/>
    <property type="molecule type" value="Genomic_DNA"/>
</dbReference>
<evidence type="ECO:0000313" key="3">
    <source>
        <dbReference type="Proteomes" id="UP000325081"/>
    </source>
</evidence>
<comment type="caution">
    <text evidence="2">The sequence shown here is derived from an EMBL/GenBank/DDBJ whole genome shotgun (WGS) entry which is preliminary data.</text>
</comment>
<dbReference type="Proteomes" id="UP000325081">
    <property type="component" value="Unassembled WGS sequence"/>
</dbReference>
<evidence type="ECO:0000256" key="1">
    <source>
        <dbReference type="SAM" id="MobiDB-lite"/>
    </source>
</evidence>